<evidence type="ECO:0000256" key="2">
    <source>
        <dbReference type="ARBA" id="ARBA00022741"/>
    </source>
</evidence>
<dbReference type="InterPro" id="IPR051782">
    <property type="entry name" value="ABC_Transporter_VariousFunc"/>
</dbReference>
<keyword evidence="3 5" id="KW-0067">ATP-binding</keyword>
<dbReference type="Pfam" id="PF00005">
    <property type="entry name" value="ABC_tran"/>
    <property type="match status" value="1"/>
</dbReference>
<dbReference type="SMART" id="SM00382">
    <property type="entry name" value="AAA"/>
    <property type="match status" value="1"/>
</dbReference>
<protein>
    <submittedName>
        <fullName evidence="5">ABC transporter ATP-binding protein</fullName>
    </submittedName>
</protein>
<reference evidence="5 6" key="1">
    <citation type="submission" date="2017-11" db="EMBL/GenBank/DDBJ databases">
        <title>Genome sequence of Entomoplasma lucivorax PIPN-2 (ATCC 49196).</title>
        <authorList>
            <person name="Lo W.-S."/>
            <person name="Gasparich G.E."/>
            <person name="Kuo C.-H."/>
        </authorList>
    </citation>
    <scope>NUCLEOTIDE SEQUENCE [LARGE SCALE GENOMIC DNA]</scope>
    <source>
        <strain evidence="5 6">PIPN-2</strain>
    </source>
</reference>
<feature type="domain" description="ABC transporter" evidence="4">
    <location>
        <begin position="14"/>
        <end position="245"/>
    </location>
</feature>
<dbReference type="GO" id="GO:0005524">
    <property type="term" value="F:ATP binding"/>
    <property type="evidence" value="ECO:0007669"/>
    <property type="project" value="UniProtKB-KW"/>
</dbReference>
<dbReference type="GO" id="GO:0016887">
    <property type="term" value="F:ATP hydrolysis activity"/>
    <property type="evidence" value="ECO:0007669"/>
    <property type="project" value="InterPro"/>
</dbReference>
<dbReference type="PANTHER" id="PTHR42939:SF1">
    <property type="entry name" value="ABC TRANSPORTER ATP-BINDING PROTEIN ALBC-RELATED"/>
    <property type="match status" value="1"/>
</dbReference>
<proteinExistence type="predicted"/>
<dbReference type="InterPro" id="IPR027417">
    <property type="entry name" value="P-loop_NTPase"/>
</dbReference>
<keyword evidence="1" id="KW-0813">Transport</keyword>
<evidence type="ECO:0000313" key="5">
    <source>
        <dbReference type="EMBL" id="PPE06107.1"/>
    </source>
</evidence>
<dbReference type="InterPro" id="IPR003439">
    <property type="entry name" value="ABC_transporter-like_ATP-bd"/>
</dbReference>
<dbReference type="RefSeq" id="WP_028126625.1">
    <property type="nucleotide sequence ID" value="NZ_PHNE01000001.1"/>
</dbReference>
<dbReference type="PANTHER" id="PTHR42939">
    <property type="entry name" value="ABC TRANSPORTER ATP-BINDING PROTEIN ALBC-RELATED"/>
    <property type="match status" value="1"/>
</dbReference>
<organism evidence="5 6">
    <name type="scientific">Williamsoniiplasma lucivorax</name>
    <dbReference type="NCBI Taxonomy" id="209274"/>
    <lineage>
        <taxon>Bacteria</taxon>
        <taxon>Bacillati</taxon>
        <taxon>Mycoplasmatota</taxon>
        <taxon>Mollicutes</taxon>
        <taxon>Entomoplasmatales</taxon>
        <taxon>Williamsoniiplasma</taxon>
    </lineage>
</organism>
<dbReference type="Gene3D" id="3.40.50.300">
    <property type="entry name" value="P-loop containing nucleotide triphosphate hydrolases"/>
    <property type="match status" value="1"/>
</dbReference>
<evidence type="ECO:0000313" key="6">
    <source>
        <dbReference type="Proteomes" id="UP000237865"/>
    </source>
</evidence>
<gene>
    <name evidence="5" type="ORF">ELUCI_v1c03980</name>
</gene>
<evidence type="ECO:0000256" key="3">
    <source>
        <dbReference type="ARBA" id="ARBA00022840"/>
    </source>
</evidence>
<dbReference type="Proteomes" id="UP000237865">
    <property type="component" value="Unassembled WGS sequence"/>
</dbReference>
<dbReference type="InterPro" id="IPR003593">
    <property type="entry name" value="AAA+_ATPase"/>
</dbReference>
<name>A0A2S5RFP1_9MOLU</name>
<comment type="caution">
    <text evidence="5">The sequence shown here is derived from an EMBL/GenBank/DDBJ whole genome shotgun (WGS) entry which is preliminary data.</text>
</comment>
<sequence length="516" mass="60994">MHKKNINDYRDEFVSLEDYEKCFSQREVIGPLNFGIAKNKVTLIVGRSGSGKSVILNSIMGTYTRYKGKIKIDGLTRKTINGYKVNDKIGYYAQMDFLSYDLKLITYLHQISRVFGIKKDMAETKIKELLQLFELEAFQDKKIKDFSWGMKNRLNLIISLLKDPQLIVWDEPGANLDSVWFKKIKNILINFKNQGRTIILVIHNIHDWMDVADNLILVDRGQILFNSDVKTINLYFKSRLFFKSDLSTHPHYKIFKATLVKSGFVIFEEDLVKNILEVGVLESGKDKINLLAAWLIKFDLFLEEIVNLPMNYEAIYNTLLYSQQIKELPFFYKNMNLINFWKLARMLKKDVKHKSKQIKKIAKKPFVEDGILITQDNATQLEEKIQSNLDLLEEMQHHRLDSEWLGEIFNFLKLYFFDDRIFDEEEQANFEAWIRHKLSSHFLIKIEEDLLTIAVNACLHKNQKNNDYKKFKKIYDELVGLPYEQWPKKYKVNKKINVCLTTKHHLIKERGNKLFW</sequence>
<keyword evidence="2" id="KW-0547">Nucleotide-binding</keyword>
<keyword evidence="6" id="KW-1185">Reference proteome</keyword>
<dbReference type="STRING" id="1399797.GCA_000518285_00846"/>
<evidence type="ECO:0000259" key="4">
    <source>
        <dbReference type="PROSITE" id="PS50893"/>
    </source>
</evidence>
<dbReference type="SUPFAM" id="SSF52540">
    <property type="entry name" value="P-loop containing nucleoside triphosphate hydrolases"/>
    <property type="match status" value="1"/>
</dbReference>
<dbReference type="PROSITE" id="PS50893">
    <property type="entry name" value="ABC_TRANSPORTER_2"/>
    <property type="match status" value="1"/>
</dbReference>
<evidence type="ECO:0000256" key="1">
    <source>
        <dbReference type="ARBA" id="ARBA00022448"/>
    </source>
</evidence>
<dbReference type="AlphaFoldDB" id="A0A2S5RFP1"/>
<accession>A0A2S5RFP1</accession>
<dbReference type="EMBL" id="PHNE01000001">
    <property type="protein sequence ID" value="PPE06107.1"/>
    <property type="molecule type" value="Genomic_DNA"/>
</dbReference>